<proteinExistence type="predicted"/>
<accession>A0A2S7ENL0</accession>
<dbReference type="OrthoDB" id="7028767at2"/>
<protein>
    <submittedName>
        <fullName evidence="1">Uncharacterized protein</fullName>
    </submittedName>
</protein>
<evidence type="ECO:0000313" key="2">
    <source>
        <dbReference type="Proteomes" id="UP000238261"/>
    </source>
</evidence>
<evidence type="ECO:0000313" key="1">
    <source>
        <dbReference type="EMBL" id="PPU93209.1"/>
    </source>
</evidence>
<comment type="caution">
    <text evidence="1">The sequence shown here is derived from an EMBL/GenBank/DDBJ whole genome shotgun (WGS) entry which is preliminary data.</text>
</comment>
<dbReference type="AlphaFoldDB" id="A0A2S7ENL0"/>
<reference evidence="2" key="1">
    <citation type="submission" date="2016-08" db="EMBL/GenBank/DDBJ databases">
        <authorList>
            <person name="Merda D."/>
            <person name="Briand M."/>
            <person name="Taghouti G."/>
            <person name="Carrere S."/>
            <person name="Gouzy J."/>
            <person name="Portier P."/>
            <person name="Jacques M.-A."/>
            <person name="Fischer-Le Saux M."/>
        </authorList>
    </citation>
    <scope>NUCLEOTIDE SEQUENCE [LARGE SCALE GENOMIC DNA]</scope>
    <source>
        <strain evidence="2">CFBP1156</strain>
    </source>
</reference>
<keyword evidence="2" id="KW-1185">Reference proteome</keyword>
<organism evidence="1 2">
    <name type="scientific">Xanthomonas hyacinthi</name>
    <dbReference type="NCBI Taxonomy" id="56455"/>
    <lineage>
        <taxon>Bacteria</taxon>
        <taxon>Pseudomonadati</taxon>
        <taxon>Pseudomonadota</taxon>
        <taxon>Gammaproteobacteria</taxon>
        <taxon>Lysobacterales</taxon>
        <taxon>Lysobacteraceae</taxon>
        <taxon>Xanthomonas</taxon>
    </lineage>
</organism>
<dbReference type="Proteomes" id="UP000238261">
    <property type="component" value="Unassembled WGS sequence"/>
</dbReference>
<dbReference type="EMBL" id="MDEG01000047">
    <property type="protein sequence ID" value="PPU93209.1"/>
    <property type="molecule type" value="Genomic_DNA"/>
</dbReference>
<name>A0A2S7ENL0_9XANT</name>
<sequence length="246" mass="28178">MSSGENRGSIESMRWDLDALRKHVEQMFGQGQRRIAANCIRSVIDRRSFSRLHYHEAMRTIASKIDGRPDYEVMAAMLGAYDKDTGSFEDARFTAYANIMACVHNMRAVSDNLVHLVYFATGMNLDKATRVEERRISWNKIKDKLGAQEVRNDLDALHSHADFKYLVALDNHCKHRGIVDIGFSVSAVEDTYGMRINAFSYEGAEYPQRWVRPLLALEYHRQETQIMLTGNHLNDYVAGLCHPNMS</sequence>
<gene>
    <name evidence="1" type="ORF">XhyaCFBP1156_20810</name>
</gene>